<keyword evidence="4" id="KW-0663">Pyridoxal phosphate</keyword>
<comment type="cofactor">
    <cofactor evidence="1 7">
        <name>pyridoxal 5'-phosphate</name>
        <dbReference type="ChEBI" id="CHEBI:597326"/>
    </cofactor>
</comment>
<dbReference type="FunFam" id="3.40.640.10:FF:000084">
    <property type="entry name" value="IscS-like cysteine desulfurase"/>
    <property type="match status" value="1"/>
</dbReference>
<dbReference type="InterPro" id="IPR015424">
    <property type="entry name" value="PyrdxlP-dep_Trfase"/>
</dbReference>
<dbReference type="InterPro" id="IPR015421">
    <property type="entry name" value="PyrdxlP-dep_Trfase_major"/>
</dbReference>
<evidence type="ECO:0000256" key="4">
    <source>
        <dbReference type="ARBA" id="ARBA00022898"/>
    </source>
</evidence>
<dbReference type="GO" id="GO:0046872">
    <property type="term" value="F:metal ion binding"/>
    <property type="evidence" value="ECO:0007669"/>
    <property type="project" value="UniProtKB-KW"/>
</dbReference>
<comment type="caution">
    <text evidence="9">The sequence shown here is derived from an EMBL/GenBank/DDBJ whole genome shotgun (WGS) entry which is preliminary data.</text>
</comment>
<evidence type="ECO:0000256" key="3">
    <source>
        <dbReference type="ARBA" id="ARBA00022723"/>
    </source>
</evidence>
<dbReference type="Gene3D" id="3.40.640.10">
    <property type="entry name" value="Type I PLP-dependent aspartate aminotransferase-like (Major domain)"/>
    <property type="match status" value="1"/>
</dbReference>
<protein>
    <submittedName>
        <fullName evidence="9">Cysteine desulfurase</fullName>
    </submittedName>
</protein>
<comment type="similarity">
    <text evidence="2">Belongs to the class-V pyridoxal-phosphate-dependent aminotransferase family. NifS/IscS subfamily.</text>
</comment>
<dbReference type="InterPro" id="IPR020578">
    <property type="entry name" value="Aminotrans_V_PyrdxlP_BS"/>
</dbReference>
<dbReference type="Gene3D" id="3.90.1150.10">
    <property type="entry name" value="Aspartate Aminotransferase, domain 1"/>
    <property type="match status" value="1"/>
</dbReference>
<evidence type="ECO:0000259" key="8">
    <source>
        <dbReference type="Pfam" id="PF00266"/>
    </source>
</evidence>
<evidence type="ECO:0000256" key="2">
    <source>
        <dbReference type="ARBA" id="ARBA00006490"/>
    </source>
</evidence>
<dbReference type="InterPro" id="IPR015422">
    <property type="entry name" value="PyrdxlP-dep_Trfase_small"/>
</dbReference>
<dbReference type="PIRSF" id="PIRSF005572">
    <property type="entry name" value="NifS"/>
    <property type="match status" value="1"/>
</dbReference>
<evidence type="ECO:0000256" key="1">
    <source>
        <dbReference type="ARBA" id="ARBA00001933"/>
    </source>
</evidence>
<keyword evidence="5" id="KW-0408">Iron</keyword>
<proteinExistence type="inferred from homology"/>
<dbReference type="PANTHER" id="PTHR11601:SF50">
    <property type="entry name" value="CYSTEINE DESULFURASE ISCS 2-RELATED"/>
    <property type="match status" value="1"/>
</dbReference>
<evidence type="ECO:0000313" key="9">
    <source>
        <dbReference type="EMBL" id="RPF55344.1"/>
    </source>
</evidence>
<dbReference type="NCBIfam" id="NF002806">
    <property type="entry name" value="PRK02948.1"/>
    <property type="match status" value="1"/>
</dbReference>
<name>A0A3N5BCK2_9BACI</name>
<organism evidence="9 10">
    <name type="scientific">Aquisalibacillus elongatus</name>
    <dbReference type="NCBI Taxonomy" id="485577"/>
    <lineage>
        <taxon>Bacteria</taxon>
        <taxon>Bacillati</taxon>
        <taxon>Bacillota</taxon>
        <taxon>Bacilli</taxon>
        <taxon>Bacillales</taxon>
        <taxon>Bacillaceae</taxon>
        <taxon>Aquisalibacillus</taxon>
    </lineage>
</organism>
<keyword evidence="6" id="KW-0411">Iron-sulfur</keyword>
<gene>
    <name evidence="9" type="ORF">EDC24_0215</name>
</gene>
<evidence type="ECO:0000256" key="5">
    <source>
        <dbReference type="ARBA" id="ARBA00023004"/>
    </source>
</evidence>
<sequence length="377" mass="42094">MIYLDHSATTKPAPEVLKTFQKVSMDYFANPSSIHSAGSESEKLFKSARKQVSELLKVLPEEIVFTSGGTESNNLAIKGIAYAHENRGKHIITTRIEHPAVLQVCEQLEREGYEVTYLPVDQNGFISIEDLRSAIREDTILVTIMHVNNEIGSIQPIEDIANLLRHYPKIAFHTDHVQGFGKLPLPYEMEGLDIVTISGHKIHGLKGTGCLIKKRHISLQPLFQGGSQEQSIRPGTENLAGVVSFAKAMRLALNHQREYQRIKTLQQKLYEQLSNHSAIEINSPKHGAAHIFNFSVLGFKPEVLIHALAEKDIFISTRSACSSKENEPSHVVLACGKETAAESALRVSMSMDQAEEDIDLFIKELFKTIQQYENIMG</sequence>
<dbReference type="EMBL" id="RKRF01000007">
    <property type="protein sequence ID" value="RPF55344.1"/>
    <property type="molecule type" value="Genomic_DNA"/>
</dbReference>
<dbReference type="PANTHER" id="PTHR11601">
    <property type="entry name" value="CYSTEINE DESULFURYLASE FAMILY MEMBER"/>
    <property type="match status" value="1"/>
</dbReference>
<dbReference type="Pfam" id="PF00266">
    <property type="entry name" value="Aminotran_5"/>
    <property type="match status" value="1"/>
</dbReference>
<dbReference type="Proteomes" id="UP000276443">
    <property type="component" value="Unassembled WGS sequence"/>
</dbReference>
<evidence type="ECO:0000256" key="6">
    <source>
        <dbReference type="ARBA" id="ARBA00023014"/>
    </source>
</evidence>
<evidence type="ECO:0000313" key="10">
    <source>
        <dbReference type="Proteomes" id="UP000276443"/>
    </source>
</evidence>
<dbReference type="SUPFAM" id="SSF53383">
    <property type="entry name" value="PLP-dependent transferases"/>
    <property type="match status" value="1"/>
</dbReference>
<evidence type="ECO:0000256" key="7">
    <source>
        <dbReference type="RuleBase" id="RU004504"/>
    </source>
</evidence>
<dbReference type="OrthoDB" id="9808002at2"/>
<keyword evidence="10" id="KW-1185">Reference proteome</keyword>
<dbReference type="PROSITE" id="PS00595">
    <property type="entry name" value="AA_TRANSFER_CLASS_5"/>
    <property type="match status" value="1"/>
</dbReference>
<dbReference type="AlphaFoldDB" id="A0A3N5BCK2"/>
<accession>A0A3N5BCK2</accession>
<keyword evidence="3" id="KW-0479">Metal-binding</keyword>
<dbReference type="Gene3D" id="1.10.260.50">
    <property type="match status" value="1"/>
</dbReference>
<dbReference type="RefSeq" id="WP_124219013.1">
    <property type="nucleotide sequence ID" value="NZ_RKRF01000007.1"/>
</dbReference>
<feature type="domain" description="Aminotransferase class V" evidence="8">
    <location>
        <begin position="2"/>
        <end position="361"/>
    </location>
</feature>
<dbReference type="GO" id="GO:0051536">
    <property type="term" value="F:iron-sulfur cluster binding"/>
    <property type="evidence" value="ECO:0007669"/>
    <property type="project" value="UniProtKB-KW"/>
</dbReference>
<reference evidence="9 10" key="1">
    <citation type="submission" date="2018-11" db="EMBL/GenBank/DDBJ databases">
        <title>Genomic Encyclopedia of Type Strains, Phase IV (KMG-IV): sequencing the most valuable type-strain genomes for metagenomic binning, comparative biology and taxonomic classification.</title>
        <authorList>
            <person name="Goeker M."/>
        </authorList>
    </citation>
    <scope>NUCLEOTIDE SEQUENCE [LARGE SCALE GENOMIC DNA]</scope>
    <source>
        <strain evidence="9 10">DSM 18090</strain>
    </source>
</reference>
<dbReference type="InterPro" id="IPR000192">
    <property type="entry name" value="Aminotrans_V_dom"/>
</dbReference>
<dbReference type="InterPro" id="IPR016454">
    <property type="entry name" value="Cysteine_dSase"/>
</dbReference>
<dbReference type="GO" id="GO:0031071">
    <property type="term" value="F:cysteine desulfurase activity"/>
    <property type="evidence" value="ECO:0007669"/>
    <property type="project" value="UniProtKB-ARBA"/>
</dbReference>